<keyword evidence="3" id="KW-1185">Reference proteome</keyword>
<sequence length="79" mass="9097">MLKKISQIALLLLFLLEVNIFTQSHIEAATYKTLEKTQQASTVQKEELSWKSYIVPGTVGIVIVIGIGSYWLFYRRKHI</sequence>
<name>A0ABU6N565_9BACI</name>
<evidence type="ECO:0000256" key="1">
    <source>
        <dbReference type="SAM" id="Phobius"/>
    </source>
</evidence>
<dbReference type="Proteomes" id="UP001330749">
    <property type="component" value="Unassembled WGS sequence"/>
</dbReference>
<protein>
    <submittedName>
        <fullName evidence="2">Uncharacterized protein</fullName>
    </submittedName>
</protein>
<reference evidence="2 3" key="1">
    <citation type="submission" date="2023-03" db="EMBL/GenBank/DDBJ databases">
        <title>Bacillus Genome Sequencing.</title>
        <authorList>
            <person name="Dunlap C."/>
        </authorList>
    </citation>
    <scope>NUCLEOTIDE SEQUENCE [LARGE SCALE GENOMIC DNA]</scope>
    <source>
        <strain evidence="2 3">B-14544</strain>
    </source>
</reference>
<keyword evidence="1" id="KW-0812">Transmembrane</keyword>
<comment type="caution">
    <text evidence="2">The sequence shown here is derived from an EMBL/GenBank/DDBJ whole genome shotgun (WGS) entry which is preliminary data.</text>
</comment>
<proteinExistence type="predicted"/>
<feature type="transmembrane region" description="Helical" evidence="1">
    <location>
        <begin position="52"/>
        <end position="73"/>
    </location>
</feature>
<keyword evidence="1" id="KW-1133">Transmembrane helix</keyword>
<keyword evidence="1" id="KW-0472">Membrane</keyword>
<gene>
    <name evidence="2" type="ORF">P4447_02170</name>
</gene>
<evidence type="ECO:0000313" key="3">
    <source>
        <dbReference type="Proteomes" id="UP001330749"/>
    </source>
</evidence>
<dbReference type="EMBL" id="JARMQG010000017">
    <property type="protein sequence ID" value="MED3561354.1"/>
    <property type="molecule type" value="Genomic_DNA"/>
</dbReference>
<dbReference type="RefSeq" id="WP_327966209.1">
    <property type="nucleotide sequence ID" value="NZ_JARMQG010000017.1"/>
</dbReference>
<accession>A0ABU6N565</accession>
<organism evidence="2 3">
    <name type="scientific">Bacillus xiapuensis</name>
    <dbReference type="NCBI Taxonomy" id="2014075"/>
    <lineage>
        <taxon>Bacteria</taxon>
        <taxon>Bacillati</taxon>
        <taxon>Bacillota</taxon>
        <taxon>Bacilli</taxon>
        <taxon>Bacillales</taxon>
        <taxon>Bacillaceae</taxon>
        <taxon>Bacillus</taxon>
    </lineage>
</organism>
<evidence type="ECO:0000313" key="2">
    <source>
        <dbReference type="EMBL" id="MED3561354.1"/>
    </source>
</evidence>